<feature type="domain" description="Beta-lactamase-related" evidence="3">
    <location>
        <begin position="197"/>
        <end position="513"/>
    </location>
</feature>
<dbReference type="Gene3D" id="3.40.710.10">
    <property type="entry name" value="DD-peptidase/beta-lactamase superfamily"/>
    <property type="match status" value="2"/>
</dbReference>
<dbReference type="SUPFAM" id="SSF56601">
    <property type="entry name" value="beta-lactamase/transpeptidase-like"/>
    <property type="match status" value="1"/>
</dbReference>
<gene>
    <name evidence="4" type="ORF">BCR44DRAFT_1434904</name>
</gene>
<keyword evidence="5" id="KW-1185">Reference proteome</keyword>
<reference evidence="4 5" key="1">
    <citation type="submission" date="2016-07" db="EMBL/GenBank/DDBJ databases">
        <title>Pervasive Adenine N6-methylation of Active Genes in Fungi.</title>
        <authorList>
            <consortium name="DOE Joint Genome Institute"/>
            <person name="Mondo S.J."/>
            <person name="Dannebaum R.O."/>
            <person name="Kuo R.C."/>
            <person name="Labutti K."/>
            <person name="Haridas S."/>
            <person name="Kuo A."/>
            <person name="Salamov A."/>
            <person name="Ahrendt S.R."/>
            <person name="Lipzen A."/>
            <person name="Sullivan W."/>
            <person name="Andreopoulos W.B."/>
            <person name="Clum A."/>
            <person name="Lindquist E."/>
            <person name="Daum C."/>
            <person name="Ramamoorthy G.K."/>
            <person name="Gryganskyi A."/>
            <person name="Culley D."/>
            <person name="Magnuson J.K."/>
            <person name="James T.Y."/>
            <person name="O'Malley M.A."/>
            <person name="Stajich J.E."/>
            <person name="Spatafora J.W."/>
            <person name="Visel A."/>
            <person name="Grigoriev I.V."/>
        </authorList>
    </citation>
    <scope>NUCLEOTIDE SEQUENCE [LARGE SCALE GENOMIC DNA]</scope>
    <source>
        <strain evidence="4 5">PL171</strain>
    </source>
</reference>
<dbReference type="PANTHER" id="PTHR46825">
    <property type="entry name" value="D-ALANYL-D-ALANINE-CARBOXYPEPTIDASE/ENDOPEPTIDASE AMPH"/>
    <property type="match status" value="1"/>
</dbReference>
<dbReference type="EMBL" id="MCFL01000024">
    <property type="protein sequence ID" value="ORZ35007.1"/>
    <property type="molecule type" value="Genomic_DNA"/>
</dbReference>
<evidence type="ECO:0000256" key="2">
    <source>
        <dbReference type="SAM" id="MobiDB-lite"/>
    </source>
</evidence>
<dbReference type="Pfam" id="PF00144">
    <property type="entry name" value="Beta-lactamase"/>
    <property type="match status" value="1"/>
</dbReference>
<comment type="caution">
    <text evidence="4">The sequence shown here is derived from an EMBL/GenBank/DDBJ whole genome shotgun (WGS) entry which is preliminary data.</text>
</comment>
<feature type="compositionally biased region" description="Polar residues" evidence="2">
    <location>
        <begin position="107"/>
        <end position="120"/>
    </location>
</feature>
<dbReference type="PANTHER" id="PTHR46825:SF15">
    <property type="entry name" value="BETA-LACTAMASE-RELATED DOMAIN-CONTAINING PROTEIN"/>
    <property type="match status" value="1"/>
</dbReference>
<sequence>MTAANSSNHANHNLHFQPDMHAAPAIATPPDSPDIAPLDPMLRHPVSDSDLDAVHVDAYSLGRDQGSHASGSMMMPTPIPPSVSKANMLKERQHHPQHPKSNHDANDSGTISDSPQSTSSTRHDRGHDANAIAPAADYLGRQPSPSQATLDPTRFTTTFHKPAPASAAATDSLADIERFIELSRLALQIPGLTISLMSTSTLTDLCSLTKAFTSAAAAKLVHQGRLDWQTPITHYVPDLTFSDPLASSAITMLDLLSHRTGLAAHDELWTGSSRHFRASYIFSHVGYAIATLVVERVACEPFEAYVTRELLAPLGMTGVRWRYPGAKRKVVDNNGVIARPHQCIWLRDPNAMPAFRADVVADLHQFVDDVHPDKVTDGLAHAAEYSVPVHETLAYAETNRYMAGAAGVMYASADDVAKWAACWLNGGLAPDGKTQVLHEMSVLTRVHNSSDLYESEAEARRGMRVIGYACGWEVNQFGDHELLMHTGGSPGYATLLALVPGANLSIYIAENQSFTSLSSILLPLLLHTLIPPSTKSKSNRSAHSHLPTHARRCRALRWVWTNTRFRPLQACTSTTRTGCLTLFTYPAHTLYWFRKVRESGEDRYVRQARRGFVDGDDEEHVRFELVMREESAYVEVVFTRVD</sequence>
<dbReference type="AlphaFoldDB" id="A0A1Y2HK86"/>
<dbReference type="OrthoDB" id="5946976at2759"/>
<dbReference type="InterPro" id="IPR012338">
    <property type="entry name" value="Beta-lactam/transpept-like"/>
</dbReference>
<organism evidence="4 5">
    <name type="scientific">Catenaria anguillulae PL171</name>
    <dbReference type="NCBI Taxonomy" id="765915"/>
    <lineage>
        <taxon>Eukaryota</taxon>
        <taxon>Fungi</taxon>
        <taxon>Fungi incertae sedis</taxon>
        <taxon>Blastocladiomycota</taxon>
        <taxon>Blastocladiomycetes</taxon>
        <taxon>Blastocladiales</taxon>
        <taxon>Catenariaceae</taxon>
        <taxon>Catenaria</taxon>
    </lineage>
</organism>
<proteinExistence type="inferred from homology"/>
<dbReference type="STRING" id="765915.A0A1Y2HK86"/>
<accession>A0A1Y2HK86</accession>
<dbReference type="Proteomes" id="UP000193411">
    <property type="component" value="Unassembled WGS sequence"/>
</dbReference>
<dbReference type="InterPro" id="IPR001466">
    <property type="entry name" value="Beta-lactam-related"/>
</dbReference>
<name>A0A1Y2HK86_9FUNG</name>
<evidence type="ECO:0000313" key="5">
    <source>
        <dbReference type="Proteomes" id="UP000193411"/>
    </source>
</evidence>
<comment type="similarity">
    <text evidence="1">Belongs to the peptidase S12 family.</text>
</comment>
<evidence type="ECO:0000259" key="3">
    <source>
        <dbReference type="Pfam" id="PF00144"/>
    </source>
</evidence>
<evidence type="ECO:0000256" key="1">
    <source>
        <dbReference type="ARBA" id="ARBA00038215"/>
    </source>
</evidence>
<protein>
    <submittedName>
        <fullName evidence="4">Beta-lactamase/transpeptidase-like protein</fullName>
    </submittedName>
</protein>
<feature type="region of interest" description="Disordered" evidence="2">
    <location>
        <begin position="23"/>
        <end position="46"/>
    </location>
</feature>
<dbReference type="InterPro" id="IPR050491">
    <property type="entry name" value="AmpC-like"/>
</dbReference>
<feature type="region of interest" description="Disordered" evidence="2">
    <location>
        <begin position="62"/>
        <end position="127"/>
    </location>
</feature>
<evidence type="ECO:0000313" key="4">
    <source>
        <dbReference type="EMBL" id="ORZ35007.1"/>
    </source>
</evidence>